<proteinExistence type="predicted"/>
<dbReference type="AlphaFoldDB" id="A0A3P7N4G7"/>
<keyword evidence="3" id="KW-1185">Reference proteome</keyword>
<feature type="non-terminal residue" evidence="2">
    <location>
        <position position="237"/>
    </location>
</feature>
<organism evidence="2 3">
    <name type="scientific">Dibothriocephalus latus</name>
    <name type="common">Fish tapeworm</name>
    <name type="synonym">Diphyllobothrium latum</name>
    <dbReference type="NCBI Taxonomy" id="60516"/>
    <lineage>
        <taxon>Eukaryota</taxon>
        <taxon>Metazoa</taxon>
        <taxon>Spiralia</taxon>
        <taxon>Lophotrochozoa</taxon>
        <taxon>Platyhelminthes</taxon>
        <taxon>Cestoda</taxon>
        <taxon>Eucestoda</taxon>
        <taxon>Diphyllobothriidea</taxon>
        <taxon>Diphyllobothriidae</taxon>
        <taxon>Dibothriocephalus</taxon>
    </lineage>
</organism>
<gene>
    <name evidence="2" type="ORF">DILT_LOCUS15765</name>
</gene>
<feature type="compositionally biased region" description="Low complexity" evidence="1">
    <location>
        <begin position="179"/>
        <end position="210"/>
    </location>
</feature>
<reference evidence="2 3" key="1">
    <citation type="submission" date="2018-11" db="EMBL/GenBank/DDBJ databases">
        <authorList>
            <consortium name="Pathogen Informatics"/>
        </authorList>
    </citation>
    <scope>NUCLEOTIDE SEQUENCE [LARGE SCALE GENOMIC DNA]</scope>
</reference>
<feature type="region of interest" description="Disordered" evidence="1">
    <location>
        <begin position="179"/>
        <end position="222"/>
    </location>
</feature>
<evidence type="ECO:0000313" key="3">
    <source>
        <dbReference type="Proteomes" id="UP000281553"/>
    </source>
</evidence>
<sequence>MNGTERGCKYNKVDGHRFLVVMTEFKDAPQCEYLVRTSMPSMESGLFGPPTVAHSLKSSEKDNSDICSNVAGLACERLQPIFICGLHLARFDCAIDYIFINLRYALFVVSNLPQDVDAGDVFLIILNYDYQPNVVSEDLPDGTVLLSVRDPLHLTTVSSASCENSDNSTTLLYNLLPPQQQQQPSPLGSGSPSSGAAVLSNSSASSTSPNLGGGQQQQRYNCQPVLDVLLPPFSRPS</sequence>
<evidence type="ECO:0000256" key="1">
    <source>
        <dbReference type="SAM" id="MobiDB-lite"/>
    </source>
</evidence>
<dbReference type="OrthoDB" id="2187714at2759"/>
<name>A0A3P7N4G7_DIBLA</name>
<dbReference type="EMBL" id="UYRU01080919">
    <property type="protein sequence ID" value="VDN31493.1"/>
    <property type="molecule type" value="Genomic_DNA"/>
</dbReference>
<accession>A0A3P7N4G7</accession>
<protein>
    <submittedName>
        <fullName evidence="2">Uncharacterized protein</fullName>
    </submittedName>
</protein>
<evidence type="ECO:0000313" key="2">
    <source>
        <dbReference type="EMBL" id="VDN31493.1"/>
    </source>
</evidence>
<dbReference type="Proteomes" id="UP000281553">
    <property type="component" value="Unassembled WGS sequence"/>
</dbReference>